<feature type="signal peptide" evidence="1">
    <location>
        <begin position="1"/>
        <end position="19"/>
    </location>
</feature>
<evidence type="ECO:0000313" key="3">
    <source>
        <dbReference type="Proteomes" id="UP001281003"/>
    </source>
</evidence>
<comment type="caution">
    <text evidence="2">The sequence shown here is derived from an EMBL/GenBank/DDBJ whole genome shotgun (WGS) entry which is preliminary data.</text>
</comment>
<dbReference type="GO" id="GO:0005576">
    <property type="term" value="C:extracellular region"/>
    <property type="evidence" value="ECO:0007669"/>
    <property type="project" value="TreeGrafter"/>
</dbReference>
<name>A0AAE0U2F3_SORBR</name>
<dbReference type="AlphaFoldDB" id="A0AAE0U2F3"/>
<keyword evidence="3" id="KW-1185">Reference proteome</keyword>
<dbReference type="PANTHER" id="PTHR38787">
    <property type="entry name" value="REGULATORY P DOMAIN-CONTAINING PROTEIN"/>
    <property type="match status" value="1"/>
</dbReference>
<gene>
    <name evidence="2" type="ORF">B0T20DRAFT_365770</name>
</gene>
<feature type="chain" id="PRO_5042033586" evidence="1">
    <location>
        <begin position="20"/>
        <end position="555"/>
    </location>
</feature>
<sequence length="555" mass="61423">MHVKTIGVAFGFCAVGALAKEKAVDMSRHAEYKSGAVMGRVMAHKFEQWEAKLASGALNSTQWPRLNYTKCVDGIAAAIPGDPLHTFRCKNMDLYDFVNHATLGSPLSTEEGQTGSSIWGWTDPKSQREFIAVGMYQGTAFAEVSSKGRLINLGFLPAPVKLSPYALWKEIRSYKHYMLIGSELEEHGIQIFDMRKLLTLNPKKGPVTFSIDKDVTGHFKDLPLGRTHNVVINEDLQYAVAVGAAPREDACGAGLIFIDLKDPSKPTRLGCNGQDGYVHDAQCLKYRGPDRRYWGHDICYGYNEDSLTIYDVTNKSASSIISSTSYDGAAYTHQGWVLNPNNQSFLLLDDELDEVNATGPAAAGYPITYIWDIRDLKHPKNTGYYKAANKGIDHNQYVINGLSYQSSYGAGVRVYDVSSIPRDPTGGSVCETAYFDTYPEDDKEEGGGVVGFAGSWASYGWFESGFVVVNTIERGVYVVKMTRKGGGGVGGGMLEEEAYEMLDVKSWHEGCEQDFFFSNESAPQTTSFFPFRTYLLPSLQRLKTLRNIRNRLLHG</sequence>
<accession>A0AAE0U2F3</accession>
<dbReference type="InterPro" id="IPR027589">
    <property type="entry name" value="Choice_anch_B"/>
</dbReference>
<protein>
    <submittedName>
        <fullName evidence="2">Uncharacterized protein</fullName>
    </submittedName>
</protein>
<dbReference type="EMBL" id="JAUTDP010000018">
    <property type="protein sequence ID" value="KAK3388089.1"/>
    <property type="molecule type" value="Genomic_DNA"/>
</dbReference>
<reference evidence="2" key="1">
    <citation type="journal article" date="2023" name="Mol. Phylogenet. Evol.">
        <title>Genome-scale phylogeny and comparative genomics of the fungal order Sordariales.</title>
        <authorList>
            <person name="Hensen N."/>
            <person name="Bonometti L."/>
            <person name="Westerberg I."/>
            <person name="Brannstrom I.O."/>
            <person name="Guillou S."/>
            <person name="Cros-Aarteil S."/>
            <person name="Calhoun S."/>
            <person name="Haridas S."/>
            <person name="Kuo A."/>
            <person name="Mondo S."/>
            <person name="Pangilinan J."/>
            <person name="Riley R."/>
            <person name="LaButti K."/>
            <person name="Andreopoulos B."/>
            <person name="Lipzen A."/>
            <person name="Chen C."/>
            <person name="Yan M."/>
            <person name="Daum C."/>
            <person name="Ng V."/>
            <person name="Clum A."/>
            <person name="Steindorff A."/>
            <person name="Ohm R.A."/>
            <person name="Martin F."/>
            <person name="Silar P."/>
            <person name="Natvig D.O."/>
            <person name="Lalanne C."/>
            <person name="Gautier V."/>
            <person name="Ament-Velasquez S.L."/>
            <person name="Kruys A."/>
            <person name="Hutchinson M.I."/>
            <person name="Powell A.J."/>
            <person name="Barry K."/>
            <person name="Miller A.N."/>
            <person name="Grigoriev I.V."/>
            <person name="Debuchy R."/>
            <person name="Gladieux P."/>
            <person name="Hiltunen Thoren M."/>
            <person name="Johannesson H."/>
        </authorList>
    </citation>
    <scope>NUCLEOTIDE SEQUENCE</scope>
    <source>
        <strain evidence="2">FGSC 1904</strain>
    </source>
</reference>
<dbReference type="PANTHER" id="PTHR38787:SF3">
    <property type="entry name" value="REGULATORY P DOMAIN-CONTAINING PROTEIN"/>
    <property type="match status" value="1"/>
</dbReference>
<evidence type="ECO:0000256" key="1">
    <source>
        <dbReference type="SAM" id="SignalP"/>
    </source>
</evidence>
<proteinExistence type="predicted"/>
<dbReference type="Proteomes" id="UP001281003">
    <property type="component" value="Unassembled WGS sequence"/>
</dbReference>
<reference evidence="2" key="2">
    <citation type="submission" date="2023-07" db="EMBL/GenBank/DDBJ databases">
        <authorList>
            <consortium name="Lawrence Berkeley National Laboratory"/>
            <person name="Haridas S."/>
            <person name="Hensen N."/>
            <person name="Bonometti L."/>
            <person name="Westerberg I."/>
            <person name="Brannstrom I.O."/>
            <person name="Guillou S."/>
            <person name="Cros-Aarteil S."/>
            <person name="Calhoun S."/>
            <person name="Kuo A."/>
            <person name="Mondo S."/>
            <person name="Pangilinan J."/>
            <person name="Riley R."/>
            <person name="LaButti K."/>
            <person name="Andreopoulos B."/>
            <person name="Lipzen A."/>
            <person name="Chen C."/>
            <person name="Yanf M."/>
            <person name="Daum C."/>
            <person name="Ng V."/>
            <person name="Clum A."/>
            <person name="Steindorff A."/>
            <person name="Ohm R."/>
            <person name="Martin F."/>
            <person name="Silar P."/>
            <person name="Natvig D."/>
            <person name="Lalanne C."/>
            <person name="Gautier V."/>
            <person name="Ament-velasquez S.L."/>
            <person name="Kruys A."/>
            <person name="Hutchinson M.I."/>
            <person name="Powell A.J."/>
            <person name="Barry K."/>
            <person name="Miller A.N."/>
            <person name="Grigoriev I.V."/>
            <person name="Debuchy R."/>
            <person name="Gladieux P."/>
            <person name="Thoren M.H."/>
            <person name="Johannesson H."/>
        </authorList>
    </citation>
    <scope>NUCLEOTIDE SEQUENCE</scope>
    <source>
        <strain evidence="2">FGSC 1904</strain>
    </source>
</reference>
<keyword evidence="1" id="KW-0732">Signal</keyword>
<evidence type="ECO:0000313" key="2">
    <source>
        <dbReference type="EMBL" id="KAK3388089.1"/>
    </source>
</evidence>
<organism evidence="2 3">
    <name type="scientific">Sordaria brevicollis</name>
    <dbReference type="NCBI Taxonomy" id="83679"/>
    <lineage>
        <taxon>Eukaryota</taxon>
        <taxon>Fungi</taxon>
        <taxon>Dikarya</taxon>
        <taxon>Ascomycota</taxon>
        <taxon>Pezizomycotina</taxon>
        <taxon>Sordariomycetes</taxon>
        <taxon>Sordariomycetidae</taxon>
        <taxon>Sordariales</taxon>
        <taxon>Sordariaceae</taxon>
        <taxon>Sordaria</taxon>
    </lineage>
</organism>
<dbReference type="NCBIfam" id="TIGR04312">
    <property type="entry name" value="choice_anch_B"/>
    <property type="match status" value="1"/>
</dbReference>